<dbReference type="Proteomes" id="UP000078595">
    <property type="component" value="Chromosome 3"/>
</dbReference>
<name>A0AAJ8KLX5_9TREE</name>
<evidence type="ECO:0000313" key="4">
    <source>
        <dbReference type="EMBL" id="WWC59980.1"/>
    </source>
</evidence>
<dbReference type="RefSeq" id="XP_065824644.1">
    <property type="nucleotide sequence ID" value="XM_065968572.1"/>
</dbReference>
<dbReference type="AlphaFoldDB" id="A0AAJ8KLX5"/>
<feature type="transmembrane region" description="Helical" evidence="2">
    <location>
        <begin position="54"/>
        <end position="76"/>
    </location>
</feature>
<reference evidence="4" key="1">
    <citation type="submission" date="2013-07" db="EMBL/GenBank/DDBJ databases">
        <authorList>
            <consortium name="The Broad Institute Genome Sequencing Platform"/>
            <person name="Cuomo C."/>
            <person name="Litvintseva A."/>
            <person name="Chen Y."/>
            <person name="Heitman J."/>
            <person name="Sun S."/>
            <person name="Springer D."/>
            <person name="Dromer F."/>
            <person name="Young S.K."/>
            <person name="Zeng Q."/>
            <person name="Gargeya S."/>
            <person name="Fitzgerald M."/>
            <person name="Abouelleil A."/>
            <person name="Alvarado L."/>
            <person name="Berlin A.M."/>
            <person name="Chapman S.B."/>
            <person name="Dewar J."/>
            <person name="Goldberg J."/>
            <person name="Griggs A."/>
            <person name="Gujja S."/>
            <person name="Hansen M."/>
            <person name="Howarth C."/>
            <person name="Imamovic A."/>
            <person name="Larimer J."/>
            <person name="McCowan C."/>
            <person name="Murphy C."/>
            <person name="Pearson M."/>
            <person name="Priest M."/>
            <person name="Roberts A."/>
            <person name="Saif S."/>
            <person name="Shea T."/>
            <person name="Sykes S."/>
            <person name="Wortman J."/>
            <person name="Nusbaum C."/>
            <person name="Birren B."/>
        </authorList>
    </citation>
    <scope>NUCLEOTIDE SEQUENCE</scope>
    <source>
        <strain evidence="4">CBS 10117</strain>
    </source>
</reference>
<feature type="domain" description="DUF6534" evidence="3">
    <location>
        <begin position="208"/>
        <end position="308"/>
    </location>
</feature>
<gene>
    <name evidence="4" type="ORF">I303_102543</name>
</gene>
<feature type="compositionally biased region" description="Polar residues" evidence="1">
    <location>
        <begin position="361"/>
        <end position="374"/>
    </location>
</feature>
<dbReference type="GeneID" id="28966256"/>
<dbReference type="InterPro" id="IPR045339">
    <property type="entry name" value="DUF6534"/>
</dbReference>
<dbReference type="Pfam" id="PF20152">
    <property type="entry name" value="DUF6534"/>
    <property type="match status" value="1"/>
</dbReference>
<reference evidence="4" key="2">
    <citation type="submission" date="2024-02" db="EMBL/GenBank/DDBJ databases">
        <title>Comparative genomics of Cryptococcus and Kwoniella reveals pathogenesis evolution and contrasting modes of karyotype evolution via chromosome fusion or intercentromeric recombination.</title>
        <authorList>
            <person name="Coelho M.A."/>
            <person name="David-Palma M."/>
            <person name="Shea T."/>
            <person name="Bowers K."/>
            <person name="McGinley-Smith S."/>
            <person name="Mohammad A.W."/>
            <person name="Gnirke A."/>
            <person name="Yurkov A.M."/>
            <person name="Nowrousian M."/>
            <person name="Sun S."/>
            <person name="Cuomo C.A."/>
            <person name="Heitman J."/>
        </authorList>
    </citation>
    <scope>NUCLEOTIDE SEQUENCE</scope>
    <source>
        <strain evidence="4">CBS 10117</strain>
    </source>
</reference>
<evidence type="ECO:0000259" key="3">
    <source>
        <dbReference type="Pfam" id="PF20152"/>
    </source>
</evidence>
<feature type="transmembrane region" description="Helical" evidence="2">
    <location>
        <begin position="88"/>
        <end position="114"/>
    </location>
</feature>
<dbReference type="PANTHER" id="PTHR40465:SF1">
    <property type="entry name" value="DUF6534 DOMAIN-CONTAINING PROTEIN"/>
    <property type="match status" value="1"/>
</dbReference>
<feature type="transmembrane region" description="Helical" evidence="2">
    <location>
        <begin position="249"/>
        <end position="269"/>
    </location>
</feature>
<sequence>MNNYAANNDSFTGIYAAGTDDNKLTNLTEQDAFDELVKAWVMPQRGKFFGPQMFGMMFDLFLFGIMIKQFLIWWTFAKTDRWFVKGVVLWSMVFGFAGSIFNLASCFATFVYGFENFQSAADPNWGSWQPVVAVAGSVGAQVNQTQFFALTQLANKNRYLGVTILALILLSVIGGIALRISYAEVQKAASPSKQTQGLVFLYFEAAGAMAADLVITTMIIVSLIKSRTGWENTDQLVNKLLKLCAETQLPPTLITTAILILNIYVNVVPPPEDPVQRAVNATYSIMGCLMTMLPKTFIVGLFATLNARIHLRAIFSEKSDTEPTAQQRKNASYPLRSFENTAGIQMRTEIFVHADRNVQFSPGATSPRSGSRFNQDFGPFASDEDRKIPVSGPGPVSAPIIELEEEPGKSDDEDHAGYPKWDDKGPNAF</sequence>
<feature type="transmembrane region" description="Helical" evidence="2">
    <location>
        <begin position="200"/>
        <end position="224"/>
    </location>
</feature>
<accession>A0AAJ8KLX5</accession>
<proteinExistence type="predicted"/>
<keyword evidence="2" id="KW-1133">Transmembrane helix</keyword>
<dbReference type="EMBL" id="CP144532">
    <property type="protein sequence ID" value="WWC59980.1"/>
    <property type="molecule type" value="Genomic_DNA"/>
</dbReference>
<feature type="transmembrane region" description="Helical" evidence="2">
    <location>
        <begin position="159"/>
        <end position="180"/>
    </location>
</feature>
<keyword evidence="5" id="KW-1185">Reference proteome</keyword>
<evidence type="ECO:0000313" key="5">
    <source>
        <dbReference type="Proteomes" id="UP000078595"/>
    </source>
</evidence>
<protein>
    <recommendedName>
        <fullName evidence="3">DUF6534 domain-containing protein</fullName>
    </recommendedName>
</protein>
<feature type="region of interest" description="Disordered" evidence="1">
    <location>
        <begin position="361"/>
        <end position="429"/>
    </location>
</feature>
<evidence type="ECO:0000256" key="2">
    <source>
        <dbReference type="SAM" id="Phobius"/>
    </source>
</evidence>
<keyword evidence="2" id="KW-0812">Transmembrane</keyword>
<feature type="transmembrane region" description="Helical" evidence="2">
    <location>
        <begin position="281"/>
        <end position="305"/>
    </location>
</feature>
<dbReference type="KEGG" id="kdj:28966256"/>
<dbReference type="PANTHER" id="PTHR40465">
    <property type="entry name" value="CHROMOSOME 1, WHOLE GENOME SHOTGUN SEQUENCE"/>
    <property type="match status" value="1"/>
</dbReference>
<evidence type="ECO:0000256" key="1">
    <source>
        <dbReference type="SAM" id="MobiDB-lite"/>
    </source>
</evidence>
<keyword evidence="2" id="KW-0472">Membrane</keyword>
<feature type="compositionally biased region" description="Basic and acidic residues" evidence="1">
    <location>
        <begin position="406"/>
        <end position="429"/>
    </location>
</feature>
<organism evidence="4 5">
    <name type="scientific">Kwoniella dejecticola CBS 10117</name>
    <dbReference type="NCBI Taxonomy" id="1296121"/>
    <lineage>
        <taxon>Eukaryota</taxon>
        <taxon>Fungi</taxon>
        <taxon>Dikarya</taxon>
        <taxon>Basidiomycota</taxon>
        <taxon>Agaricomycotina</taxon>
        <taxon>Tremellomycetes</taxon>
        <taxon>Tremellales</taxon>
        <taxon>Cryptococcaceae</taxon>
        <taxon>Kwoniella</taxon>
    </lineage>
</organism>